<proteinExistence type="predicted"/>
<dbReference type="AlphaFoldDB" id="A0A166SUF6"/>
<gene>
    <name evidence="3" type="ORF">FIBSPDRAFT_926716</name>
</gene>
<feature type="compositionally biased region" description="Low complexity" evidence="1">
    <location>
        <begin position="112"/>
        <end position="133"/>
    </location>
</feature>
<reference evidence="3 4" key="1">
    <citation type="journal article" date="2016" name="Mol. Biol. Evol.">
        <title>Comparative Genomics of Early-Diverging Mushroom-Forming Fungi Provides Insights into the Origins of Lignocellulose Decay Capabilities.</title>
        <authorList>
            <person name="Nagy L.G."/>
            <person name="Riley R."/>
            <person name="Tritt A."/>
            <person name="Adam C."/>
            <person name="Daum C."/>
            <person name="Floudas D."/>
            <person name="Sun H."/>
            <person name="Yadav J.S."/>
            <person name="Pangilinan J."/>
            <person name="Larsson K.H."/>
            <person name="Matsuura K."/>
            <person name="Barry K."/>
            <person name="Labutti K."/>
            <person name="Kuo R."/>
            <person name="Ohm R.A."/>
            <person name="Bhattacharya S.S."/>
            <person name="Shirouzu T."/>
            <person name="Yoshinaga Y."/>
            <person name="Martin F.M."/>
            <person name="Grigoriev I.V."/>
            <person name="Hibbett D.S."/>
        </authorList>
    </citation>
    <scope>NUCLEOTIDE SEQUENCE [LARGE SCALE GENOMIC DNA]</scope>
    <source>
        <strain evidence="3 4">CBS 109695</strain>
    </source>
</reference>
<accession>A0A166SUF6</accession>
<dbReference type="EMBL" id="KV417496">
    <property type="protein sequence ID" value="KZP29853.1"/>
    <property type="molecule type" value="Genomic_DNA"/>
</dbReference>
<dbReference type="Proteomes" id="UP000076532">
    <property type="component" value="Unassembled WGS sequence"/>
</dbReference>
<evidence type="ECO:0000256" key="2">
    <source>
        <dbReference type="SAM" id="SignalP"/>
    </source>
</evidence>
<feature type="signal peptide" evidence="2">
    <location>
        <begin position="1"/>
        <end position="17"/>
    </location>
</feature>
<evidence type="ECO:0000256" key="1">
    <source>
        <dbReference type="SAM" id="MobiDB-lite"/>
    </source>
</evidence>
<feature type="compositionally biased region" description="Pro residues" evidence="1">
    <location>
        <begin position="92"/>
        <end position="105"/>
    </location>
</feature>
<feature type="region of interest" description="Disordered" evidence="1">
    <location>
        <begin position="85"/>
        <end position="163"/>
    </location>
</feature>
<feature type="compositionally biased region" description="Polar residues" evidence="1">
    <location>
        <begin position="139"/>
        <end position="154"/>
    </location>
</feature>
<keyword evidence="2" id="KW-0732">Signal</keyword>
<sequence length="163" mass="17870">MLVVMCWLGQVALTSWAADNILLHADHHSSSQLPCTKAHNPIIPSHRDPALRLGTPTTIAGLSTMPAMMFMLRQVALTLWAAETMSHDPSRQPRPQPFSPYPNPQPYTSNPGSQSQTWNTNNNSGSVNNAGGSVRAERGSQTIYRNQTPQQQALGQGKPFRRS</sequence>
<evidence type="ECO:0000313" key="3">
    <source>
        <dbReference type="EMBL" id="KZP29853.1"/>
    </source>
</evidence>
<feature type="chain" id="PRO_5007879725" description="Fatty acid desaturase domain-containing protein" evidence="2">
    <location>
        <begin position="18"/>
        <end position="163"/>
    </location>
</feature>
<name>A0A166SUF6_9AGAM</name>
<evidence type="ECO:0000313" key="4">
    <source>
        <dbReference type="Proteomes" id="UP000076532"/>
    </source>
</evidence>
<protein>
    <recommendedName>
        <fullName evidence="5">Fatty acid desaturase domain-containing protein</fullName>
    </recommendedName>
</protein>
<organism evidence="3 4">
    <name type="scientific">Athelia psychrophila</name>
    <dbReference type="NCBI Taxonomy" id="1759441"/>
    <lineage>
        <taxon>Eukaryota</taxon>
        <taxon>Fungi</taxon>
        <taxon>Dikarya</taxon>
        <taxon>Basidiomycota</taxon>
        <taxon>Agaricomycotina</taxon>
        <taxon>Agaricomycetes</taxon>
        <taxon>Agaricomycetidae</taxon>
        <taxon>Atheliales</taxon>
        <taxon>Atheliaceae</taxon>
        <taxon>Athelia</taxon>
    </lineage>
</organism>
<keyword evidence="4" id="KW-1185">Reference proteome</keyword>
<evidence type="ECO:0008006" key="5">
    <source>
        <dbReference type="Google" id="ProtNLM"/>
    </source>
</evidence>